<evidence type="ECO:0000256" key="1">
    <source>
        <dbReference type="SAM" id="Phobius"/>
    </source>
</evidence>
<keyword evidence="1" id="KW-1133">Transmembrane helix</keyword>
<dbReference type="EMBL" id="SGPJ01000095">
    <property type="protein sequence ID" value="THG99021.1"/>
    <property type="molecule type" value="Genomic_DNA"/>
</dbReference>
<keyword evidence="3" id="KW-1185">Reference proteome</keyword>
<keyword evidence="1" id="KW-0472">Membrane</keyword>
<evidence type="ECO:0000313" key="2">
    <source>
        <dbReference type="EMBL" id="THG99021.1"/>
    </source>
</evidence>
<evidence type="ECO:0000313" key="3">
    <source>
        <dbReference type="Proteomes" id="UP000309038"/>
    </source>
</evidence>
<comment type="caution">
    <text evidence="2">The sequence shown here is derived from an EMBL/GenBank/DDBJ whole genome shotgun (WGS) entry which is preliminary data.</text>
</comment>
<dbReference type="AlphaFoldDB" id="A0A4S4KKQ6"/>
<feature type="transmembrane region" description="Helical" evidence="1">
    <location>
        <begin position="21"/>
        <end position="39"/>
    </location>
</feature>
<protein>
    <submittedName>
        <fullName evidence="2">Uncharacterized protein</fullName>
    </submittedName>
</protein>
<reference evidence="2 3" key="1">
    <citation type="submission" date="2019-02" db="EMBL/GenBank/DDBJ databases">
        <title>Genome sequencing of the rare red list fungi Phlebia centrifuga.</title>
        <authorList>
            <person name="Buettner E."/>
            <person name="Kellner H."/>
        </authorList>
    </citation>
    <scope>NUCLEOTIDE SEQUENCE [LARGE SCALE GENOMIC DNA]</scope>
    <source>
        <strain evidence="2 3">DSM 108282</strain>
    </source>
</reference>
<dbReference type="Proteomes" id="UP000309038">
    <property type="component" value="Unassembled WGS sequence"/>
</dbReference>
<sequence>MQLTVLLRERYITQHTNALNGIVLIFILTTHLIVLHTFLELDITAVFSLSKRK</sequence>
<organism evidence="2 3">
    <name type="scientific">Hermanssonia centrifuga</name>
    <dbReference type="NCBI Taxonomy" id="98765"/>
    <lineage>
        <taxon>Eukaryota</taxon>
        <taxon>Fungi</taxon>
        <taxon>Dikarya</taxon>
        <taxon>Basidiomycota</taxon>
        <taxon>Agaricomycotina</taxon>
        <taxon>Agaricomycetes</taxon>
        <taxon>Polyporales</taxon>
        <taxon>Meruliaceae</taxon>
        <taxon>Hermanssonia</taxon>
    </lineage>
</organism>
<proteinExistence type="predicted"/>
<name>A0A4S4KKQ6_9APHY</name>
<accession>A0A4S4KKQ6</accession>
<keyword evidence="1" id="KW-0812">Transmembrane</keyword>
<gene>
    <name evidence="2" type="ORF">EW026_g3267</name>
</gene>